<dbReference type="SMART" id="SM00065">
    <property type="entry name" value="GAF"/>
    <property type="match status" value="1"/>
</dbReference>
<dbReference type="InterPro" id="IPR000595">
    <property type="entry name" value="cNMP-bd_dom"/>
</dbReference>
<dbReference type="Pfam" id="PF01590">
    <property type="entry name" value="GAF"/>
    <property type="match status" value="1"/>
</dbReference>
<name>A0A9W7KSZ9_9STRA</name>
<feature type="compositionally biased region" description="Polar residues" evidence="9">
    <location>
        <begin position="356"/>
        <end position="366"/>
    </location>
</feature>
<dbReference type="Proteomes" id="UP001165122">
    <property type="component" value="Unassembled WGS sequence"/>
</dbReference>
<proteinExistence type="inferred from homology"/>
<dbReference type="SMART" id="SM00146">
    <property type="entry name" value="PI3Kc"/>
    <property type="match status" value="1"/>
</dbReference>
<feature type="domain" description="Cyclic nucleotide-binding" evidence="10">
    <location>
        <begin position="173"/>
        <end position="277"/>
    </location>
</feature>
<dbReference type="CDD" id="cd00038">
    <property type="entry name" value="CAP_ED"/>
    <property type="match status" value="1"/>
</dbReference>
<dbReference type="GO" id="GO:0035005">
    <property type="term" value="F:1-phosphatidylinositol-4-phosphate 3-kinase activity"/>
    <property type="evidence" value="ECO:0007669"/>
    <property type="project" value="TreeGrafter"/>
</dbReference>
<keyword evidence="5" id="KW-0418">Kinase</keyword>
<dbReference type="GO" id="GO:0005942">
    <property type="term" value="C:phosphatidylinositol 3-kinase complex"/>
    <property type="evidence" value="ECO:0007669"/>
    <property type="project" value="TreeGrafter"/>
</dbReference>
<evidence type="ECO:0000256" key="9">
    <source>
        <dbReference type="SAM" id="MobiDB-lite"/>
    </source>
</evidence>
<feature type="coiled-coil region" evidence="8">
    <location>
        <begin position="1005"/>
        <end position="1035"/>
    </location>
</feature>
<keyword evidence="8" id="KW-0175">Coiled coil</keyword>
<dbReference type="PANTHER" id="PTHR10048:SF14">
    <property type="entry name" value="LD28067P"/>
    <property type="match status" value="1"/>
</dbReference>
<dbReference type="SUPFAM" id="SSF55781">
    <property type="entry name" value="GAF domain-like"/>
    <property type="match status" value="1"/>
</dbReference>
<dbReference type="GO" id="GO:0016477">
    <property type="term" value="P:cell migration"/>
    <property type="evidence" value="ECO:0007669"/>
    <property type="project" value="TreeGrafter"/>
</dbReference>
<evidence type="ECO:0000256" key="6">
    <source>
        <dbReference type="ARBA" id="ARBA00022840"/>
    </source>
</evidence>
<evidence type="ECO:0000313" key="14">
    <source>
        <dbReference type="EMBL" id="GMI10281.1"/>
    </source>
</evidence>
<evidence type="ECO:0000259" key="11">
    <source>
        <dbReference type="PROSITE" id="PS50290"/>
    </source>
</evidence>
<keyword evidence="15" id="KW-1185">Reference proteome</keyword>
<dbReference type="GO" id="GO:0032060">
    <property type="term" value="P:bleb assembly"/>
    <property type="evidence" value="ECO:0007669"/>
    <property type="project" value="UniProtKB-ARBA"/>
</dbReference>
<dbReference type="EMBL" id="BRXW01000147">
    <property type="protein sequence ID" value="GMI10281.1"/>
    <property type="molecule type" value="Genomic_DNA"/>
</dbReference>
<organism evidence="14 15">
    <name type="scientific">Triparma laevis f. longispina</name>
    <dbReference type="NCBI Taxonomy" id="1714387"/>
    <lineage>
        <taxon>Eukaryota</taxon>
        <taxon>Sar</taxon>
        <taxon>Stramenopiles</taxon>
        <taxon>Ochrophyta</taxon>
        <taxon>Bolidophyceae</taxon>
        <taxon>Parmales</taxon>
        <taxon>Triparmaceae</taxon>
        <taxon>Triparma</taxon>
    </lineage>
</organism>
<comment type="similarity">
    <text evidence="7">Belongs to the PI3/PI4-kinase family.</text>
</comment>
<evidence type="ECO:0000256" key="1">
    <source>
        <dbReference type="ARBA" id="ARBA00001498"/>
    </source>
</evidence>
<dbReference type="PROSITE" id="PS00916">
    <property type="entry name" value="PI3_4_KINASE_2"/>
    <property type="match status" value="1"/>
</dbReference>
<dbReference type="PROSITE" id="PS50290">
    <property type="entry name" value="PI3_4_KINASE_3"/>
    <property type="match status" value="1"/>
</dbReference>
<dbReference type="SUPFAM" id="SSF51206">
    <property type="entry name" value="cAMP-binding domain-like"/>
    <property type="match status" value="1"/>
</dbReference>
<feature type="region of interest" description="Disordered" evidence="9">
    <location>
        <begin position="332"/>
        <end position="408"/>
    </location>
</feature>
<dbReference type="Gene3D" id="1.10.1070.11">
    <property type="entry name" value="Phosphatidylinositol 3-/4-kinase, catalytic domain"/>
    <property type="match status" value="1"/>
</dbReference>
<dbReference type="InterPro" id="IPR029016">
    <property type="entry name" value="GAF-like_dom_sf"/>
</dbReference>
<evidence type="ECO:0000313" key="15">
    <source>
        <dbReference type="Proteomes" id="UP001165122"/>
    </source>
</evidence>
<keyword evidence="4" id="KW-0547">Nucleotide-binding</keyword>
<comment type="caution">
    <text evidence="14">The sequence shown here is derived from an EMBL/GenBank/DDBJ whole genome shotgun (WGS) entry which is preliminary data.</text>
</comment>
<sequence length="1395" mass="157229">MPNAVSDPVANHYDEQSKILEILKNETKEIAILTPEHMQQPLVKYLSSTPGKHLLRRIHDASDLELRTEFDDLLSDLSLKQKQVEELQVKLNKQRFEVNLEMVDYNTDLVTKLTKGEHKPELWIEAEPLHSDAEDSDEDIHRMSTGLLDNQTRLKRCSTKAMPITDFLISIPTFQHLDKDAIALLEDSCTMQIFANGKEILAEDETSEFVYVIRDGLVGVMKRRDYRTVEKVMSLTQGDYFGEGSFTGKHKGSSAAYVADGDVLSISIPMSTYESIFTTSSNLIGDGVALTIDASNNMEVLSLTRHIDQFNELLQMVFVRTKREVLLDPTQIDDNSSLNSKGETRESRGSIGGQGRFSSNRRSTGGSKADQIKKGRQSLFRSVSGISENSPAQTDGSESPKTRKKRGSVIATVQQNDAGDVSNEALMLDLLTAFTPELSLEDVLERIIKVTREVFCVQRASVFIVDDEAEELILKVSRDVKGVRVPMKGMCGHVAKTGDLLNISDAYDDNRFDPAMDKKSSFRTKQVLCVPVKAGNDNAIVGVMQCINTVDDLPFTQQDEDLLTMVSKQLGQVLAKQSVATAFTDDSKFIPIQDVSNQFRINIKSATTSKAFSAVGKEHRHISCTAQLYHGGVKLGKEMMVNNTQTTKKPGHEVDPNTKDKNLQLLTATFGAESYGGDFNVFESDGAWISNPDVKFKNLPHGTRIIFQLYSKNGHPCGWTGCNLFQFDHRMRSGKAKLQLWPGECPTSNATAMERKTADAHLYTLEIEFFSLNGPTYDDDEAHEAVDEKPIIYRPLQDGDQVHALRAHGHKNLQYFLKRLPNKDAQRVEKLIYDPTAIPNREDFELIWDLRLTLTQVPEALHTLLLTVDWIDPKQVAEVYRLLYAWETLEPMLALQLLDHRFPDPRVRAYAVQCLGVLSDEELRKYLLQLTQTLKFEPFHDSALSRFLLRRALSNPTLIGHIFFWLLKAEMHVDVVRERYGCILDLYLRNCGTHRLALGHQLLVMKRLESVASKVKEKETKAERLTELREQLKRCDFPIKFQLPLNPDMRARSIKIDKCRVMESKKKPLWLVFEDADNEQNEITVMFKAGDDLRQDQLTLQVLGIMNTLWKNEGYDLCLSPYNCVCTGDELGMLEVVTNSMTLAGIIGDNQATGTGSTRKKLGAVMDALGNDKIFKKWLEENNSKRMIGGKPVSETAEADPFAEGGAGKEDKHQLINPEGASLSGFALAKEKFLQSCAGYTVATFVLGIGDRHNDNIMLKRTGEIFHIDFGHFLGNFKKKLGFKREKAPFVFTPAFAAVMDGFKSPTFHRFEELCCECLLILRKHAGLLITLFSLMISCGIPELTHEDDIDYLKERLMLTLTEDQVKKEFKKIITTSMKTKTTRVNDAIHVYVHT</sequence>
<evidence type="ECO:0000256" key="7">
    <source>
        <dbReference type="PROSITE-ProRule" id="PRU00880"/>
    </source>
</evidence>
<dbReference type="GO" id="GO:0048015">
    <property type="term" value="P:phosphatidylinositol-mediated signaling"/>
    <property type="evidence" value="ECO:0007669"/>
    <property type="project" value="TreeGrafter"/>
</dbReference>
<dbReference type="InterPro" id="IPR014710">
    <property type="entry name" value="RmlC-like_jellyroll"/>
</dbReference>
<evidence type="ECO:0000256" key="5">
    <source>
        <dbReference type="ARBA" id="ARBA00022777"/>
    </source>
</evidence>
<feature type="domain" description="PIK helical" evidence="12">
    <location>
        <begin position="799"/>
        <end position="990"/>
    </location>
</feature>
<dbReference type="GO" id="GO:0005737">
    <property type="term" value="C:cytoplasm"/>
    <property type="evidence" value="ECO:0007669"/>
    <property type="project" value="TreeGrafter"/>
</dbReference>
<dbReference type="InterPro" id="IPR011009">
    <property type="entry name" value="Kinase-like_dom_sf"/>
</dbReference>
<feature type="domain" description="PI3K/PI4K catalytic" evidence="11">
    <location>
        <begin position="1055"/>
        <end position="1382"/>
    </location>
</feature>
<dbReference type="InterPro" id="IPR016024">
    <property type="entry name" value="ARM-type_fold"/>
</dbReference>
<dbReference type="InterPro" id="IPR015433">
    <property type="entry name" value="PI3/4_kinase"/>
</dbReference>
<feature type="domain" description="C2 PI3K-type" evidence="13">
    <location>
        <begin position="595"/>
        <end position="775"/>
    </location>
</feature>
<dbReference type="FunFam" id="1.10.1070.11:FF:000001">
    <property type="entry name" value="Phosphatidylinositol 4,5-bisphosphate 3-kinase catalytic subunit"/>
    <property type="match status" value="1"/>
</dbReference>
<dbReference type="CDD" id="cd00891">
    <property type="entry name" value="PI3Kc"/>
    <property type="match status" value="1"/>
</dbReference>
<keyword evidence="3" id="KW-0808">Transferase</keyword>
<dbReference type="InterPro" id="IPR036940">
    <property type="entry name" value="PI3/4_kinase_cat_sf"/>
</dbReference>
<dbReference type="SUPFAM" id="SSF56112">
    <property type="entry name" value="Protein kinase-like (PK-like)"/>
    <property type="match status" value="1"/>
</dbReference>
<dbReference type="InterPro" id="IPR018936">
    <property type="entry name" value="PI3/4_kinase_CS"/>
</dbReference>
<dbReference type="PROSITE" id="PS51545">
    <property type="entry name" value="PIK_HELICAL"/>
    <property type="match status" value="1"/>
</dbReference>
<dbReference type="PROSITE" id="PS50042">
    <property type="entry name" value="CNMP_BINDING_3"/>
    <property type="match status" value="1"/>
</dbReference>
<dbReference type="SUPFAM" id="SSF48371">
    <property type="entry name" value="ARM repeat"/>
    <property type="match status" value="1"/>
</dbReference>
<feature type="compositionally biased region" description="Polar residues" evidence="9">
    <location>
        <begin position="332"/>
        <end position="341"/>
    </location>
</feature>
<dbReference type="InterPro" id="IPR035448">
    <property type="entry name" value="PI3Kc"/>
</dbReference>
<evidence type="ECO:0000259" key="13">
    <source>
        <dbReference type="PROSITE" id="PS51547"/>
    </source>
</evidence>
<dbReference type="Gene3D" id="2.60.120.10">
    <property type="entry name" value="Jelly Rolls"/>
    <property type="match status" value="1"/>
</dbReference>
<dbReference type="PROSITE" id="PS00915">
    <property type="entry name" value="PI3_4_KINASE_1"/>
    <property type="match status" value="1"/>
</dbReference>
<dbReference type="SMART" id="SM00145">
    <property type="entry name" value="PI3Ka"/>
    <property type="match status" value="1"/>
</dbReference>
<dbReference type="Gene3D" id="3.30.1010.10">
    <property type="entry name" value="Phosphatidylinositol 3-kinase Catalytic Subunit, Chain A, domain 4"/>
    <property type="match status" value="1"/>
</dbReference>
<reference evidence="15" key="1">
    <citation type="journal article" date="2023" name="Commun. Biol.">
        <title>Genome analysis of Parmales, the sister group of diatoms, reveals the evolutionary specialization of diatoms from phago-mixotrophs to photoautotrophs.</title>
        <authorList>
            <person name="Ban H."/>
            <person name="Sato S."/>
            <person name="Yoshikawa S."/>
            <person name="Yamada K."/>
            <person name="Nakamura Y."/>
            <person name="Ichinomiya M."/>
            <person name="Sato N."/>
            <person name="Blanc-Mathieu R."/>
            <person name="Endo H."/>
            <person name="Kuwata A."/>
            <person name="Ogata H."/>
        </authorList>
    </citation>
    <scope>NUCLEOTIDE SEQUENCE [LARGE SCALE GENOMIC DNA]</scope>
    <source>
        <strain evidence="15">NIES 3700</strain>
    </source>
</reference>
<dbReference type="OrthoDB" id="67688at2759"/>
<keyword evidence="6" id="KW-0067">ATP-binding</keyword>
<dbReference type="Gene3D" id="1.25.40.70">
    <property type="entry name" value="Phosphatidylinositol 3-kinase, accessory domain (PIK)"/>
    <property type="match status" value="1"/>
</dbReference>
<dbReference type="Pfam" id="PF00454">
    <property type="entry name" value="PI3_PI4_kinase"/>
    <property type="match status" value="1"/>
</dbReference>
<dbReference type="Gene3D" id="3.30.450.40">
    <property type="match status" value="1"/>
</dbReference>
<dbReference type="SUPFAM" id="SSF49562">
    <property type="entry name" value="C2 domain (Calcium/lipid-binding domain, CaLB)"/>
    <property type="match status" value="1"/>
</dbReference>
<evidence type="ECO:0000256" key="4">
    <source>
        <dbReference type="ARBA" id="ARBA00022741"/>
    </source>
</evidence>
<dbReference type="GO" id="GO:0005886">
    <property type="term" value="C:plasma membrane"/>
    <property type="evidence" value="ECO:0007669"/>
    <property type="project" value="TreeGrafter"/>
</dbReference>
<dbReference type="InterPro" id="IPR035892">
    <property type="entry name" value="C2_domain_sf"/>
</dbReference>
<gene>
    <name evidence="14" type="ORF">TrLO_g6758</name>
</gene>
<dbReference type="PROSITE" id="PS51547">
    <property type="entry name" value="C2_PI3K"/>
    <property type="match status" value="1"/>
</dbReference>
<evidence type="ECO:0000259" key="12">
    <source>
        <dbReference type="PROSITE" id="PS51545"/>
    </source>
</evidence>
<dbReference type="GO" id="GO:0016303">
    <property type="term" value="F:1-phosphatidylinositol-3-kinase activity"/>
    <property type="evidence" value="ECO:0007669"/>
    <property type="project" value="UniProtKB-EC"/>
</dbReference>
<dbReference type="InterPro" id="IPR001263">
    <property type="entry name" value="PI3K_accessory_dom"/>
</dbReference>
<evidence type="ECO:0000256" key="3">
    <source>
        <dbReference type="ARBA" id="ARBA00022679"/>
    </source>
</evidence>
<evidence type="ECO:0000256" key="2">
    <source>
        <dbReference type="ARBA" id="ARBA00012073"/>
    </source>
</evidence>
<dbReference type="Gene3D" id="2.60.40.150">
    <property type="entry name" value="C2 domain"/>
    <property type="match status" value="1"/>
</dbReference>
<dbReference type="Pfam" id="PF00613">
    <property type="entry name" value="PI3Ka"/>
    <property type="match status" value="1"/>
</dbReference>
<dbReference type="InterPro" id="IPR018490">
    <property type="entry name" value="cNMP-bd_dom_sf"/>
</dbReference>
<dbReference type="GO" id="GO:0050920">
    <property type="term" value="P:regulation of chemotaxis"/>
    <property type="evidence" value="ECO:0007669"/>
    <property type="project" value="UniProtKB-ARBA"/>
</dbReference>
<dbReference type="PANTHER" id="PTHR10048">
    <property type="entry name" value="PHOSPHATIDYLINOSITOL KINASE"/>
    <property type="match status" value="1"/>
</dbReference>
<feature type="compositionally biased region" description="Polar residues" evidence="9">
    <location>
        <begin position="379"/>
        <end position="399"/>
    </location>
</feature>
<dbReference type="EC" id="2.7.1.137" evidence="2"/>
<comment type="catalytic activity">
    <reaction evidence="1">
        <text>a 1,2-diacyl-sn-glycero-3-phospho-(1D-myo-inositol) + ATP = a 1,2-diacyl-sn-glycero-3-phospho-(1D-myo-inositol-3-phosphate) + ADP + H(+)</text>
        <dbReference type="Rhea" id="RHEA:12709"/>
        <dbReference type="ChEBI" id="CHEBI:15378"/>
        <dbReference type="ChEBI" id="CHEBI:30616"/>
        <dbReference type="ChEBI" id="CHEBI:57880"/>
        <dbReference type="ChEBI" id="CHEBI:58088"/>
        <dbReference type="ChEBI" id="CHEBI:456216"/>
        <dbReference type="EC" id="2.7.1.137"/>
    </reaction>
</comment>
<dbReference type="InterPro" id="IPR000403">
    <property type="entry name" value="PI3/4_kinase_cat_dom"/>
</dbReference>
<evidence type="ECO:0000259" key="10">
    <source>
        <dbReference type="PROSITE" id="PS50042"/>
    </source>
</evidence>
<evidence type="ECO:0000256" key="8">
    <source>
        <dbReference type="SAM" id="Coils"/>
    </source>
</evidence>
<protein>
    <recommendedName>
        <fullName evidence="2">phosphatidylinositol 3-kinase</fullName>
        <ecNumber evidence="2">2.7.1.137</ecNumber>
    </recommendedName>
</protein>
<dbReference type="GO" id="GO:0005524">
    <property type="term" value="F:ATP binding"/>
    <property type="evidence" value="ECO:0007669"/>
    <property type="project" value="UniProtKB-KW"/>
</dbReference>
<dbReference type="InterPro" id="IPR003018">
    <property type="entry name" value="GAF"/>
</dbReference>
<dbReference type="InterPro" id="IPR002420">
    <property type="entry name" value="PI3K-type_C2_dom"/>
</dbReference>
<dbReference type="InterPro" id="IPR042236">
    <property type="entry name" value="PI3K_accessory_sf"/>
</dbReference>
<dbReference type="Pfam" id="PF00792">
    <property type="entry name" value="PI3K_C2"/>
    <property type="match status" value="1"/>
</dbReference>
<dbReference type="FunFam" id="3.30.1010.10:FF:000008">
    <property type="entry name" value="Phosphatidylinositol 4,5-bisphosphate 3-kinase catalytic subunit gamma"/>
    <property type="match status" value="1"/>
</dbReference>
<accession>A0A9W7KSZ9</accession>
<dbReference type="Pfam" id="PF00027">
    <property type="entry name" value="cNMP_binding"/>
    <property type="match status" value="1"/>
</dbReference>
<dbReference type="GO" id="GO:0043491">
    <property type="term" value="P:phosphatidylinositol 3-kinase/protein kinase B signal transduction"/>
    <property type="evidence" value="ECO:0007669"/>
    <property type="project" value="TreeGrafter"/>
</dbReference>